<keyword evidence="11" id="KW-0175">Coiled coil</keyword>
<evidence type="ECO:0000256" key="6">
    <source>
        <dbReference type="ARBA" id="ARBA00022801"/>
    </source>
</evidence>
<dbReference type="GO" id="GO:0005524">
    <property type="term" value="F:ATP binding"/>
    <property type="evidence" value="ECO:0007669"/>
    <property type="project" value="UniProtKB-KW"/>
</dbReference>
<keyword evidence="4" id="KW-0547">Nucleotide-binding</keyword>
<dbReference type="PANTHER" id="PTHR42855">
    <property type="entry name" value="ABC TRANSPORTER ATP-BINDING SUBUNIT"/>
    <property type="match status" value="1"/>
</dbReference>
<dbReference type="FunFam" id="3.40.50.300:FF:000309">
    <property type="entry name" value="ABC transporter ATP-binding protein"/>
    <property type="match status" value="1"/>
</dbReference>
<comment type="similarity">
    <text evidence="1">Belongs to the ABC transporter superfamily. ABCF family. EF3 subfamily.</text>
</comment>
<dbReference type="InterPro" id="IPR011989">
    <property type="entry name" value="ARM-like"/>
</dbReference>
<keyword evidence="7 16" id="KW-0067">ATP-binding</keyword>
<keyword evidence="2" id="KW-0963">Cytoplasm</keyword>
<reference evidence="16 17" key="2">
    <citation type="submission" date="2024-05" db="EMBL/GenBank/DDBJ databases">
        <authorList>
            <person name="Chen Y."/>
            <person name="Shah S."/>
            <person name="Dougan E. K."/>
            <person name="Thang M."/>
            <person name="Chan C."/>
        </authorList>
    </citation>
    <scope>NUCLEOTIDE SEQUENCE [LARGE SCALE GENOMIC DNA]</scope>
</reference>
<dbReference type="FunFam" id="3.40.50.300:FF:000011">
    <property type="entry name" value="Putative ABC transporter ATP-binding component"/>
    <property type="match status" value="1"/>
</dbReference>
<dbReference type="Pfam" id="PF12848">
    <property type="entry name" value="ABC_tran_Xtn"/>
    <property type="match status" value="1"/>
</dbReference>
<keyword evidence="3" id="KW-0677">Repeat</keyword>
<dbReference type="GO" id="GO:0006281">
    <property type="term" value="P:DNA repair"/>
    <property type="evidence" value="ECO:0007669"/>
    <property type="project" value="UniProtKB-KW"/>
</dbReference>
<keyword evidence="6" id="KW-0378">Hydrolase</keyword>
<dbReference type="InterPro" id="IPR032781">
    <property type="entry name" value="ABC_tran_Xtn"/>
</dbReference>
<evidence type="ECO:0000256" key="4">
    <source>
        <dbReference type="ARBA" id="ARBA00022741"/>
    </source>
</evidence>
<dbReference type="Gene3D" id="3.40.50.300">
    <property type="entry name" value="P-loop containing nucleotide triphosphate hydrolases"/>
    <property type="match status" value="2"/>
</dbReference>
<dbReference type="Proteomes" id="UP001152797">
    <property type="component" value="Unassembled WGS sequence"/>
</dbReference>
<evidence type="ECO:0000256" key="8">
    <source>
        <dbReference type="ARBA" id="ARBA00023125"/>
    </source>
</evidence>
<feature type="chain" id="PRO_5043269382" evidence="13">
    <location>
        <begin position="24"/>
        <end position="1825"/>
    </location>
</feature>
<evidence type="ECO:0000313" key="16">
    <source>
        <dbReference type="EMBL" id="CAL4758802.1"/>
    </source>
</evidence>
<dbReference type="Pfam" id="PF00005">
    <property type="entry name" value="ABC_tran"/>
    <property type="match status" value="2"/>
</dbReference>
<protein>
    <submittedName>
        <fullName evidence="16">ATP-binding protein Uup</fullName>
    </submittedName>
</protein>
<dbReference type="GO" id="GO:0003677">
    <property type="term" value="F:DNA binding"/>
    <property type="evidence" value="ECO:0007669"/>
    <property type="project" value="UniProtKB-KW"/>
</dbReference>
<dbReference type="SMART" id="SM00306">
    <property type="entry name" value="HintN"/>
    <property type="match status" value="2"/>
</dbReference>
<dbReference type="Gene3D" id="1.25.10.10">
    <property type="entry name" value="Leucine-rich Repeat Variant"/>
    <property type="match status" value="1"/>
</dbReference>
<feature type="region of interest" description="Disordered" evidence="12">
    <location>
        <begin position="1725"/>
        <end position="1756"/>
    </location>
</feature>
<dbReference type="SUPFAM" id="SSF52540">
    <property type="entry name" value="P-loop containing nucleoside triphosphate hydrolases"/>
    <property type="match status" value="2"/>
</dbReference>
<dbReference type="EMBL" id="CAMXCT030000001">
    <property type="protein sequence ID" value="CAL4758802.1"/>
    <property type="molecule type" value="Genomic_DNA"/>
</dbReference>
<evidence type="ECO:0000259" key="14">
    <source>
        <dbReference type="PROSITE" id="PS50893"/>
    </source>
</evidence>
<dbReference type="Gene3D" id="1.25.40.10">
    <property type="entry name" value="Tetratricopeptide repeat domain"/>
    <property type="match status" value="1"/>
</dbReference>
<dbReference type="CDD" id="cd03221">
    <property type="entry name" value="ABCF_EF-3"/>
    <property type="match status" value="2"/>
</dbReference>
<comment type="similarity">
    <text evidence="10">Belongs to the ABC transporter superfamily. ABCF family. EF3 (TC 3.A.1.121) subfamily.</text>
</comment>
<keyword evidence="9" id="KW-0234">DNA repair</keyword>
<dbReference type="PROSITE" id="PS50893">
    <property type="entry name" value="ABC_TRANSPORTER_2"/>
    <property type="match status" value="2"/>
</dbReference>
<dbReference type="CDD" id="cd00081">
    <property type="entry name" value="Hint"/>
    <property type="match status" value="1"/>
</dbReference>
<evidence type="ECO:0000256" key="5">
    <source>
        <dbReference type="ARBA" id="ARBA00022763"/>
    </source>
</evidence>
<dbReference type="InterPro" id="IPR003593">
    <property type="entry name" value="AAA+_ATPase"/>
</dbReference>
<dbReference type="Pfam" id="PF07591">
    <property type="entry name" value="PT-HINT"/>
    <property type="match status" value="2"/>
</dbReference>
<dbReference type="Gene3D" id="2.170.16.10">
    <property type="entry name" value="Hedgehog/Intein (Hint) domain"/>
    <property type="match status" value="2"/>
</dbReference>
<evidence type="ECO:0000256" key="1">
    <source>
        <dbReference type="ARBA" id="ARBA00011054"/>
    </source>
</evidence>
<dbReference type="InterPro" id="IPR003587">
    <property type="entry name" value="Hint_dom_N"/>
</dbReference>
<evidence type="ECO:0000256" key="7">
    <source>
        <dbReference type="ARBA" id="ARBA00022840"/>
    </source>
</evidence>
<feature type="domain" description="ABC transporter" evidence="14">
    <location>
        <begin position="1217"/>
        <end position="1448"/>
    </location>
</feature>
<gene>
    <name evidence="15" type="ORF">C1SCF055_LOCUS80</name>
</gene>
<name>A0A9P1BF26_9DINO</name>
<dbReference type="InterPro" id="IPR017871">
    <property type="entry name" value="ABC_transporter-like_CS"/>
</dbReference>
<dbReference type="HAMAP" id="MF_00848">
    <property type="entry name" value="Uup"/>
    <property type="match status" value="1"/>
</dbReference>
<dbReference type="SUPFAM" id="SSF48452">
    <property type="entry name" value="TPR-like"/>
    <property type="match status" value="1"/>
</dbReference>
<comment type="caution">
    <text evidence="15">The sequence shown here is derived from an EMBL/GenBank/DDBJ whole genome shotgun (WGS) entry which is preliminary data.</text>
</comment>
<evidence type="ECO:0000256" key="11">
    <source>
        <dbReference type="SAM" id="Coils"/>
    </source>
</evidence>
<feature type="coiled-coil region" evidence="11">
    <location>
        <begin position="1797"/>
        <end position="1824"/>
    </location>
</feature>
<evidence type="ECO:0000256" key="3">
    <source>
        <dbReference type="ARBA" id="ARBA00022737"/>
    </source>
</evidence>
<dbReference type="PANTHER" id="PTHR42855:SF1">
    <property type="entry name" value="ABC TRANSPORTER DOMAIN-CONTAINING PROTEIN"/>
    <property type="match status" value="1"/>
</dbReference>
<dbReference type="GO" id="GO:0016887">
    <property type="term" value="F:ATP hydrolysis activity"/>
    <property type="evidence" value="ECO:0007669"/>
    <property type="project" value="InterPro"/>
</dbReference>
<organism evidence="15">
    <name type="scientific">Cladocopium goreaui</name>
    <dbReference type="NCBI Taxonomy" id="2562237"/>
    <lineage>
        <taxon>Eukaryota</taxon>
        <taxon>Sar</taxon>
        <taxon>Alveolata</taxon>
        <taxon>Dinophyceae</taxon>
        <taxon>Suessiales</taxon>
        <taxon>Symbiodiniaceae</taxon>
        <taxon>Cladocopium</taxon>
    </lineage>
</organism>
<evidence type="ECO:0000256" key="13">
    <source>
        <dbReference type="SAM" id="SignalP"/>
    </source>
</evidence>
<keyword evidence="8" id="KW-0238">DNA-binding</keyword>
<dbReference type="SMART" id="SM00382">
    <property type="entry name" value="AAA"/>
    <property type="match status" value="2"/>
</dbReference>
<dbReference type="OrthoDB" id="6500128at2759"/>
<dbReference type="Pfam" id="PF16326">
    <property type="entry name" value="ABC_tran_CTD"/>
    <property type="match status" value="1"/>
</dbReference>
<dbReference type="InterPro" id="IPR003439">
    <property type="entry name" value="ABC_transporter-like_ATP-bd"/>
</dbReference>
<dbReference type="EMBL" id="CAMXCT010000001">
    <property type="protein sequence ID" value="CAI3971490.1"/>
    <property type="molecule type" value="Genomic_DNA"/>
</dbReference>
<evidence type="ECO:0000313" key="17">
    <source>
        <dbReference type="Proteomes" id="UP001152797"/>
    </source>
</evidence>
<evidence type="ECO:0000313" key="15">
    <source>
        <dbReference type="EMBL" id="CAI3971490.1"/>
    </source>
</evidence>
<keyword evidence="5" id="KW-0227">DNA damage</keyword>
<dbReference type="InterPro" id="IPR027417">
    <property type="entry name" value="P-loop_NTPase"/>
</dbReference>
<keyword evidence="17" id="KW-1185">Reference proteome</keyword>
<evidence type="ECO:0000256" key="12">
    <source>
        <dbReference type="SAM" id="MobiDB-lite"/>
    </source>
</evidence>
<evidence type="ECO:0000256" key="10">
    <source>
        <dbReference type="ARBA" id="ARBA00061344"/>
    </source>
</evidence>
<dbReference type="Gene3D" id="1.10.287.380">
    <property type="entry name" value="Valyl-tRNA synthetase, C-terminal domain"/>
    <property type="match status" value="1"/>
</dbReference>
<sequence length="1825" mass="206212">MHTRIVLTLAAVVVTAFCSEVSAQALSAADRAIVSDADTLVKQAVSADKAGDKQLRESLLAQAIEVDADNELARWLMGQVQFGREWKTVEEVQELVANDGRWAEYRRRVGQADDGLSSQLALAHWCRRAHLDREEAWHWQQVLELAPNHPEALDRLGLERYQGELYTKKELNDLREAKRAFGRYKPKFDKIVRNALSDSDSRRKDALAELSAVEDPAAIAALSESLKIDNPYKEKLLSGLYPAEAGIYIERLHQAGVEALTRMDKYEATVKLVEVAVLSEYASVRQAATQALVGRPKTDYMPMLMDGMKPPLKLSIEQEVSPTGGVTVKEELYESGREADRRSVRTNQYLTVTRYRRESTGQSWVYYDTANDIQDSNQLIGLTERRIEEENLARVERNERIQEVLTTLTGLDLESDAERWWQTWKDYNELEGPLEKPVLENEEFRNFVDYQFVSDTFGSYSVTQSRPAVASCFAAGTPVWTQSGPKPIEQVEVGELVLSQNPVTGQLDYRPVLETTVRQPSPVSHITIDDETITATLGHRFWVTGHGWRMAKFLKPGYRLYSTQGSPEIISTEEGTDTEAFNLVVDDFHTYFVGNHQLLVHDNNIPEHSLTVVPGRVLSSLTLVILLVSPAWSFAQALSASDRAIASDADTLVQQAVSADKAGDKPRREALLKQAIKVDPHNELARWLLGQVQFSQGWSSIEEVEELVAKDGRWEEYRRRVKQSDNSVNAHVALAQWCIRARLKREERWHWQQVLEQAPYHPEALKRLDLVWHEEQLYTKAELAELREAKSKYRNLKPKFDHLVRQALGDEETRRTNAVEQLAAVDDPGAIPALSAALRMNNRHRDSLVSDLYPAEAGLLIERIHQAGVEALSKMDQYEATVKLVEVAVLSDYPLVRQSATRALIGRPKTDYMPLLMDGMKPPLQLTIDHYVGLNGSKVTEELYEVGREADRKLVRTSDYSSVSYLYGRRTGELRIEKDPAGDRARSNQHVMQTHRWLVEENKSRQHQNERIQEVLTSLTGYDLDANPEQWWETWADYNEYDRSIEKPTYNFSETQSFPILRRGFLPSCFTAGTPVWTQGGPKPIEQVEVGDFVLSQDPVSGRLDYRPVLETTVRPPSPVNHIGIEGETITATLGHRFWVTGHGWRMAKFLKPGYRLYSTQGSTELLSIEEGTHTEAFNLVVDDFHTYFVGNHQLLVHDNELPEHSLTVVPGVELSPEAPGVSFSWAGPQLLDDVDLEIDPGERIALVGRNGTGKSTLMKLLTGEVEPDHGEVIREPGLRIASLVQEVPQNTTGSVAEIVAAGIATQQLRAADLASAAEDQPAHIEDWKVDQAVARVLSRMDLNGDDAFETFSSGMKRRVLLAQALVAEPDILLLDEPTNHLDLDAITWLEKFLKGYSGTLVFVTHDRVFLQTLATRIIEIDRGRLFDWTCDYQTFLKRKQAALEAEEQQNREFDRKLAQEEVWIRQGIKARRTRNEGRVRALKKMRQERLERRDQIGNVHMRAIEAERSGQLVVEATDVSFSYGERPIVNELSTLITRGDRIGIIGPNGSGKTTLLKLLLDELEPTSGTIRRGTKLQVTYFDQLREQLDEEKTVVENVGEGKELLTIGGKQKHIYGYLQDFLFTPERARRPAKNLSGGERNRLLLAKLFTRPSNVLVLDEPTNDLDMETLELLEELVVNYSGTILLVSHDRAFLNEVVTSMLAFEGDGQVREYVGSYDDYLKNRQAAQEAEPETAKAAKKPKPAKPAADKPAKLSYNERRALEALPKQIDALEQEQSELHTAMADPDFFKQDGTEIAKATARLEAIDEELAELYSKWESLEARE</sequence>
<keyword evidence="13" id="KW-0732">Signal</keyword>
<accession>A0A9P1BF26</accession>
<feature type="signal peptide" evidence="13">
    <location>
        <begin position="1"/>
        <end position="23"/>
    </location>
</feature>
<evidence type="ECO:0000256" key="9">
    <source>
        <dbReference type="ARBA" id="ARBA00023204"/>
    </source>
</evidence>
<dbReference type="PROSITE" id="PS00211">
    <property type="entry name" value="ABC_TRANSPORTER_1"/>
    <property type="match status" value="2"/>
</dbReference>
<evidence type="ECO:0000256" key="2">
    <source>
        <dbReference type="ARBA" id="ARBA00022490"/>
    </source>
</evidence>
<dbReference type="InterPro" id="IPR037118">
    <property type="entry name" value="Val-tRNA_synth_C_sf"/>
</dbReference>
<dbReference type="SUPFAM" id="SSF51294">
    <property type="entry name" value="Hedgehog/intein (Hint) domain"/>
    <property type="match status" value="2"/>
</dbReference>
<dbReference type="InterPro" id="IPR051309">
    <property type="entry name" value="ABCF_ATPase"/>
</dbReference>
<dbReference type="InterPro" id="IPR043686">
    <property type="entry name" value="Uup"/>
</dbReference>
<dbReference type="EMBL" id="CAMXCT020000001">
    <property type="protein sequence ID" value="CAL1124865.1"/>
    <property type="molecule type" value="Genomic_DNA"/>
</dbReference>
<reference evidence="15" key="1">
    <citation type="submission" date="2022-10" db="EMBL/GenBank/DDBJ databases">
        <authorList>
            <person name="Chen Y."/>
            <person name="Dougan E. K."/>
            <person name="Chan C."/>
            <person name="Rhodes N."/>
            <person name="Thang M."/>
        </authorList>
    </citation>
    <scope>NUCLEOTIDE SEQUENCE</scope>
</reference>
<feature type="domain" description="ABC transporter" evidence="14">
    <location>
        <begin position="1515"/>
        <end position="1733"/>
    </location>
</feature>
<dbReference type="InterPro" id="IPR036844">
    <property type="entry name" value="Hint_dom_sf"/>
</dbReference>
<dbReference type="InterPro" id="IPR032524">
    <property type="entry name" value="ABC_tran_C"/>
</dbReference>
<proteinExistence type="inferred from homology"/>
<dbReference type="InterPro" id="IPR011990">
    <property type="entry name" value="TPR-like_helical_dom_sf"/>
</dbReference>